<evidence type="ECO:0000256" key="5">
    <source>
        <dbReference type="ARBA" id="ARBA00023004"/>
    </source>
</evidence>
<sequence length="550" mass="59362">MKQGSTPRVRYLTLALAGATAAIGVSGLLTASQGEAKVQAPAGETRFWVEEVAVDLDRPWEMTWLPNGDMLLTERPGRLRIVRNGKLLPDAVTGTPEVLSTSMFDGLLDVKADPDFASNGMLYLTFMTGDDNARVGHIMKAHYANGALTDQKVIFTTAVPAPAGGPNIMRILFLPDKTMLVGMGSGGQGSRGMVQRLDNHAGKIIHLNRDGSAVADGPMAKTESALPEIWAMGFRNPTGIARTTDGEIWAIDVGPKGGDELNLVKPGGNYGWPQVTWGFDYSGRAMSEQQDGGDYVDPVANWAPSRAPSGLIQYTGDRFPEWKGDLFTGELMGHVIRRIRVKGGKVVLEEALIGDFNERIRTVAQGPDGYIYALTDSSSGRLLRLRPGEPTASEKAKVAKPSSAPTDAGMFGDFANRGVYQEKFSQIMNNFKYDETRAKKLFGQNCAACHNAGTFKSGEMGPDLNTVYFRKSGTLPGYNYSAAMADPKTQVTWDGFSLQAFIANPQSYYPGTKMAVPPINDFEVVLQLDAYLKSLSQPETVTGTGAQVGH</sequence>
<dbReference type="InterPro" id="IPR011041">
    <property type="entry name" value="Quinoprot_gluc/sorb_DH_b-prop"/>
</dbReference>
<dbReference type="PROSITE" id="PS51007">
    <property type="entry name" value="CYTC"/>
    <property type="match status" value="1"/>
</dbReference>
<dbReference type="Proteomes" id="UP000283003">
    <property type="component" value="Unassembled WGS sequence"/>
</dbReference>
<evidence type="ECO:0000313" key="9">
    <source>
        <dbReference type="Proteomes" id="UP000283003"/>
    </source>
</evidence>
<keyword evidence="4" id="KW-0249">Electron transport</keyword>
<evidence type="ECO:0000259" key="7">
    <source>
        <dbReference type="PROSITE" id="PS51007"/>
    </source>
</evidence>
<keyword evidence="1" id="KW-0813">Transport</keyword>
<dbReference type="PANTHER" id="PTHR19328">
    <property type="entry name" value="HEDGEHOG-INTERACTING PROTEIN"/>
    <property type="match status" value="1"/>
</dbReference>
<dbReference type="InterPro" id="IPR012938">
    <property type="entry name" value="Glc/Sorbosone_DH"/>
</dbReference>
<dbReference type="SUPFAM" id="SSF50952">
    <property type="entry name" value="Soluble quinoprotein glucose dehydrogenase"/>
    <property type="match status" value="1"/>
</dbReference>
<dbReference type="PANTHER" id="PTHR19328:SF75">
    <property type="entry name" value="ALDOSE SUGAR DEHYDROGENASE YLII"/>
    <property type="match status" value="1"/>
</dbReference>
<proteinExistence type="predicted"/>
<dbReference type="Pfam" id="PF07995">
    <property type="entry name" value="GSDH"/>
    <property type="match status" value="1"/>
</dbReference>
<keyword evidence="9" id="KW-1185">Reference proteome</keyword>
<dbReference type="Gene3D" id="2.120.10.30">
    <property type="entry name" value="TolB, C-terminal domain"/>
    <property type="match status" value="1"/>
</dbReference>
<dbReference type="InterPro" id="IPR036909">
    <property type="entry name" value="Cyt_c-like_dom_sf"/>
</dbReference>
<keyword evidence="5 6" id="KW-0408">Iron</keyword>
<dbReference type="InterPro" id="IPR009056">
    <property type="entry name" value="Cyt_c-like_dom"/>
</dbReference>
<organism evidence="8 9">
    <name type="scientific">Croceicoccus ponticola</name>
    <dbReference type="NCBI Taxonomy" id="2217664"/>
    <lineage>
        <taxon>Bacteria</taxon>
        <taxon>Pseudomonadati</taxon>
        <taxon>Pseudomonadota</taxon>
        <taxon>Alphaproteobacteria</taxon>
        <taxon>Sphingomonadales</taxon>
        <taxon>Erythrobacteraceae</taxon>
        <taxon>Croceicoccus</taxon>
    </lineage>
</organism>
<name>A0A437GWA1_9SPHN</name>
<keyword evidence="2 6" id="KW-0349">Heme</keyword>
<dbReference type="Gene3D" id="1.10.760.10">
    <property type="entry name" value="Cytochrome c-like domain"/>
    <property type="match status" value="1"/>
</dbReference>
<evidence type="ECO:0000256" key="4">
    <source>
        <dbReference type="ARBA" id="ARBA00022982"/>
    </source>
</evidence>
<feature type="domain" description="Cytochrome c" evidence="7">
    <location>
        <begin position="433"/>
        <end position="536"/>
    </location>
</feature>
<dbReference type="SUPFAM" id="SSF46626">
    <property type="entry name" value="Cytochrome c"/>
    <property type="match status" value="1"/>
</dbReference>
<dbReference type="InterPro" id="IPR002327">
    <property type="entry name" value="Cyt_c_1A/1B"/>
</dbReference>
<dbReference type="EMBL" id="RXOL01000004">
    <property type="protein sequence ID" value="RVQ66372.1"/>
    <property type="molecule type" value="Genomic_DNA"/>
</dbReference>
<evidence type="ECO:0000256" key="2">
    <source>
        <dbReference type="ARBA" id="ARBA00022617"/>
    </source>
</evidence>
<dbReference type="GO" id="GO:0020037">
    <property type="term" value="F:heme binding"/>
    <property type="evidence" value="ECO:0007669"/>
    <property type="project" value="InterPro"/>
</dbReference>
<dbReference type="RefSeq" id="WP_127612795.1">
    <property type="nucleotide sequence ID" value="NZ_RXOL01000004.1"/>
</dbReference>
<dbReference type="Pfam" id="PF00034">
    <property type="entry name" value="Cytochrom_C"/>
    <property type="match status" value="1"/>
</dbReference>
<accession>A0A437GWA1</accession>
<dbReference type="InterPro" id="IPR011042">
    <property type="entry name" value="6-blade_b-propeller_TolB-like"/>
</dbReference>
<dbReference type="PRINTS" id="PR00604">
    <property type="entry name" value="CYTCHRMECIAB"/>
</dbReference>
<evidence type="ECO:0000256" key="6">
    <source>
        <dbReference type="PROSITE-ProRule" id="PRU00433"/>
    </source>
</evidence>
<evidence type="ECO:0000313" key="8">
    <source>
        <dbReference type="EMBL" id="RVQ66372.1"/>
    </source>
</evidence>
<reference evidence="8 9" key="1">
    <citation type="submission" date="2018-12" db="EMBL/GenBank/DDBJ databases">
        <title>Croceicoccus ponticola sp. nov., a lipolytic bacterium isolated from seawater.</title>
        <authorList>
            <person name="Yoon J.-H."/>
        </authorList>
    </citation>
    <scope>NUCLEOTIDE SEQUENCE [LARGE SCALE GENOMIC DNA]</scope>
    <source>
        <strain evidence="8 9">GM-16</strain>
    </source>
</reference>
<gene>
    <name evidence="8" type="ORF">EKN06_10065</name>
</gene>
<dbReference type="AlphaFoldDB" id="A0A437GWA1"/>
<evidence type="ECO:0000256" key="3">
    <source>
        <dbReference type="ARBA" id="ARBA00022723"/>
    </source>
</evidence>
<dbReference type="OrthoDB" id="9770043at2"/>
<comment type="caution">
    <text evidence="8">The sequence shown here is derived from an EMBL/GenBank/DDBJ whole genome shotgun (WGS) entry which is preliminary data.</text>
</comment>
<protein>
    <submittedName>
        <fullName evidence="8">C-type cytochrome</fullName>
    </submittedName>
</protein>
<dbReference type="GO" id="GO:0009055">
    <property type="term" value="F:electron transfer activity"/>
    <property type="evidence" value="ECO:0007669"/>
    <property type="project" value="InterPro"/>
</dbReference>
<keyword evidence="3 6" id="KW-0479">Metal-binding</keyword>
<dbReference type="GO" id="GO:0046872">
    <property type="term" value="F:metal ion binding"/>
    <property type="evidence" value="ECO:0007669"/>
    <property type="project" value="UniProtKB-KW"/>
</dbReference>
<evidence type="ECO:0000256" key="1">
    <source>
        <dbReference type="ARBA" id="ARBA00022448"/>
    </source>
</evidence>